<name>A0A1P8F6Z6_9CHLR</name>
<dbReference type="KEGG" id="dfo:Dform_00850"/>
<dbReference type="Proteomes" id="UP000185934">
    <property type="component" value="Chromosome"/>
</dbReference>
<keyword evidence="2" id="KW-1185">Reference proteome</keyword>
<dbReference type="AlphaFoldDB" id="A0A1P8F6Z6"/>
<organism evidence="1 2">
    <name type="scientific">Dehalogenimonas formicexedens</name>
    <dbReference type="NCBI Taxonomy" id="1839801"/>
    <lineage>
        <taxon>Bacteria</taxon>
        <taxon>Bacillati</taxon>
        <taxon>Chloroflexota</taxon>
        <taxon>Dehalococcoidia</taxon>
        <taxon>Dehalococcoidales</taxon>
        <taxon>Dehalococcoidaceae</taxon>
        <taxon>Dehalogenimonas</taxon>
    </lineage>
</organism>
<evidence type="ECO:0000313" key="1">
    <source>
        <dbReference type="EMBL" id="APV44195.1"/>
    </source>
</evidence>
<dbReference type="STRING" id="1839801.Dform_00850"/>
<proteinExistence type="predicted"/>
<reference evidence="2" key="1">
    <citation type="submission" date="2016-11" db="EMBL/GenBank/DDBJ databases">
        <title>Dehalogenimonas formicexedens sp. nov., a chlorinated alkane respiring bacterium isolated from contaminated groundwater.</title>
        <authorList>
            <person name="Key T.A."/>
            <person name="Bowman K.S."/>
            <person name="Lee I."/>
            <person name="Chun J."/>
            <person name="Albuquerque L."/>
            <person name="da Costa M.S."/>
            <person name="Rainey F.A."/>
            <person name="Moe W.M."/>
        </authorList>
    </citation>
    <scope>NUCLEOTIDE SEQUENCE [LARGE SCALE GENOMIC DNA]</scope>
    <source>
        <strain evidence="2">NSZ-14</strain>
    </source>
</reference>
<protein>
    <submittedName>
        <fullName evidence="1">Uncharacterized protein</fullName>
    </submittedName>
</protein>
<sequence>MDLNSLLGSVMGRGQAQAAPKSRFNNSYGANVVITDGDLPYDTAAEVYGAMGAAGAGFFQIWRKTVLAQRGIRWGSGNALTPYNQGYMWFALLDKTTDFATGVVRLGIADAAEQYVLVVKEMDDTNRLHTTTNTTITTAQPTDMAQMIALPEQIQKPIVGEDSKIHIKYAAISRPAAEDSAGFSIPVTNYTL</sequence>
<evidence type="ECO:0000313" key="2">
    <source>
        <dbReference type="Proteomes" id="UP000185934"/>
    </source>
</evidence>
<gene>
    <name evidence="1" type="ORF">Dform_00850</name>
</gene>
<dbReference type="EMBL" id="CP018258">
    <property type="protein sequence ID" value="APV44195.1"/>
    <property type="molecule type" value="Genomic_DNA"/>
</dbReference>
<accession>A0A1P8F6Z6</accession>